<evidence type="ECO:0000256" key="3">
    <source>
        <dbReference type="ARBA" id="ARBA00022801"/>
    </source>
</evidence>
<protein>
    <recommendedName>
        <fullName evidence="5">Carboxylesterase type B domain-containing protein</fullName>
    </recommendedName>
</protein>
<keyword evidence="4" id="KW-0325">Glycoprotein</keyword>
<dbReference type="Pfam" id="PF00135">
    <property type="entry name" value="COesterase"/>
    <property type="match status" value="1"/>
</dbReference>
<sequence>MAQVTIKQGKIRGTTGTSLTGETFHKFLGIPFAKPPLGELRFKAPQPAESWLGVRDCIKDGPVAFTSANFLLESSGFEDCLYLNVFTRDLPENNDILKPVMVFFHGGGFTMGNGTQQMCTPDFVMTQDVVYVTINYRLSVLGFLSLEDVSLDVPGNAGLKDQTMALRWVQENIKQFNGDPNNVTIFGISAGGASVQFQMLSPTAKNLFHKAIAQSGSVLNSWAWGQRNAILLAEKLGKSVKNEKEALEVLLEASAEEVVKAANQLTDNIFDIDARRPFGPIVEKPNPTAFLTEDPSILLASGNFNQVPLIQGACSNEGQLYENMKMLLPDTVDYDKNIIPWFLKSKSPVHPEWSTKLKNLYFNSGFTKQERIYHVISDICFLIGIFQSTELMLRKSVQPIFVYVFDYISPMIKHVKEFSKIDSPGCFHGCDMMFFTSFRTLPTSAPLTEEDRIGILKVNKMWADFARDGTVHPSWEPVRDPERIEYLRIQQEPEMLSSPFEERMAVWREILQEAGNLDFKFNESAN</sequence>
<gene>
    <name evidence="6" type="ORF">ABEB36_006552</name>
</gene>
<dbReference type="InterPro" id="IPR002018">
    <property type="entry name" value="CarbesteraseB"/>
</dbReference>
<dbReference type="Gene3D" id="3.40.50.1820">
    <property type="entry name" value="alpha/beta hydrolase"/>
    <property type="match status" value="1"/>
</dbReference>
<comment type="similarity">
    <text evidence="1">Belongs to the type-B carboxylesterase/lipase family.</text>
</comment>
<keyword evidence="2" id="KW-0719">Serine esterase</keyword>
<keyword evidence="3" id="KW-0378">Hydrolase</keyword>
<dbReference type="PANTHER" id="PTHR43142:SF1">
    <property type="entry name" value="CARBOXYLIC ESTER HYDROLASE"/>
    <property type="match status" value="1"/>
</dbReference>
<dbReference type="InterPro" id="IPR029058">
    <property type="entry name" value="AB_hydrolase_fold"/>
</dbReference>
<organism evidence="6 7">
    <name type="scientific">Hypothenemus hampei</name>
    <name type="common">Coffee berry borer</name>
    <dbReference type="NCBI Taxonomy" id="57062"/>
    <lineage>
        <taxon>Eukaryota</taxon>
        <taxon>Metazoa</taxon>
        <taxon>Ecdysozoa</taxon>
        <taxon>Arthropoda</taxon>
        <taxon>Hexapoda</taxon>
        <taxon>Insecta</taxon>
        <taxon>Pterygota</taxon>
        <taxon>Neoptera</taxon>
        <taxon>Endopterygota</taxon>
        <taxon>Coleoptera</taxon>
        <taxon>Polyphaga</taxon>
        <taxon>Cucujiformia</taxon>
        <taxon>Curculionidae</taxon>
        <taxon>Scolytinae</taxon>
        <taxon>Hypothenemus</taxon>
    </lineage>
</organism>
<evidence type="ECO:0000256" key="1">
    <source>
        <dbReference type="ARBA" id="ARBA00005964"/>
    </source>
</evidence>
<proteinExistence type="inferred from homology"/>
<dbReference type="PROSITE" id="PS00941">
    <property type="entry name" value="CARBOXYLESTERASE_B_2"/>
    <property type="match status" value="1"/>
</dbReference>
<evidence type="ECO:0000256" key="4">
    <source>
        <dbReference type="ARBA" id="ARBA00023180"/>
    </source>
</evidence>
<feature type="domain" description="Carboxylesterase type B" evidence="5">
    <location>
        <begin position="3"/>
        <end position="507"/>
    </location>
</feature>
<evidence type="ECO:0000256" key="2">
    <source>
        <dbReference type="ARBA" id="ARBA00022487"/>
    </source>
</evidence>
<dbReference type="PANTHER" id="PTHR43142">
    <property type="entry name" value="CARBOXYLIC ESTER HYDROLASE"/>
    <property type="match status" value="1"/>
</dbReference>
<dbReference type="EMBL" id="JBDJPC010000005">
    <property type="protein sequence ID" value="KAL1501172.1"/>
    <property type="molecule type" value="Genomic_DNA"/>
</dbReference>
<name>A0ABD1EQX8_HYPHA</name>
<dbReference type="AlphaFoldDB" id="A0ABD1EQX8"/>
<dbReference type="InterPro" id="IPR019819">
    <property type="entry name" value="Carboxylesterase_B_CS"/>
</dbReference>
<keyword evidence="7" id="KW-1185">Reference proteome</keyword>
<evidence type="ECO:0000259" key="5">
    <source>
        <dbReference type="Pfam" id="PF00135"/>
    </source>
</evidence>
<comment type="caution">
    <text evidence="6">The sequence shown here is derived from an EMBL/GenBank/DDBJ whole genome shotgun (WGS) entry which is preliminary data.</text>
</comment>
<reference evidence="6 7" key="1">
    <citation type="submission" date="2024-05" db="EMBL/GenBank/DDBJ databases">
        <title>Genetic variation in Jamaican populations of the coffee berry borer (Hypothenemus hampei).</title>
        <authorList>
            <person name="Errbii M."/>
            <person name="Myrie A."/>
        </authorList>
    </citation>
    <scope>NUCLEOTIDE SEQUENCE [LARGE SCALE GENOMIC DNA]</scope>
    <source>
        <strain evidence="6">JA-Hopewell-2020-01-JO</strain>
        <tissue evidence="6">Whole body</tissue>
    </source>
</reference>
<dbReference type="SUPFAM" id="SSF53474">
    <property type="entry name" value="alpha/beta-Hydrolases"/>
    <property type="match status" value="1"/>
</dbReference>
<dbReference type="GO" id="GO:0052689">
    <property type="term" value="F:carboxylic ester hydrolase activity"/>
    <property type="evidence" value="ECO:0007669"/>
    <property type="project" value="UniProtKB-KW"/>
</dbReference>
<dbReference type="Proteomes" id="UP001566132">
    <property type="component" value="Unassembled WGS sequence"/>
</dbReference>
<evidence type="ECO:0000313" key="7">
    <source>
        <dbReference type="Proteomes" id="UP001566132"/>
    </source>
</evidence>
<evidence type="ECO:0000313" key="6">
    <source>
        <dbReference type="EMBL" id="KAL1501172.1"/>
    </source>
</evidence>
<accession>A0ABD1EQX8</accession>